<evidence type="ECO:0000313" key="1">
    <source>
        <dbReference type="EMBL" id="WEW57948.1"/>
    </source>
</evidence>
<proteinExistence type="predicted"/>
<protein>
    <submittedName>
        <fullName evidence="1">Uncharacterized protein</fullName>
    </submittedName>
</protein>
<reference evidence="1" key="1">
    <citation type="submission" date="2023-03" db="EMBL/GenBank/DDBJ databases">
        <title>Emydomyces testavorans Genome Sequence.</title>
        <authorList>
            <person name="Hoyer L."/>
        </authorList>
    </citation>
    <scope>NUCLEOTIDE SEQUENCE</scope>
    <source>
        <strain evidence="1">16-2883</strain>
    </source>
</reference>
<name>A0AAF0DGR5_9EURO</name>
<keyword evidence="2" id="KW-1185">Reference proteome</keyword>
<gene>
    <name evidence="1" type="ORF">PRK78_003415</name>
</gene>
<dbReference type="Proteomes" id="UP001219355">
    <property type="component" value="Chromosome 2"/>
</dbReference>
<evidence type="ECO:0000313" key="2">
    <source>
        <dbReference type="Proteomes" id="UP001219355"/>
    </source>
</evidence>
<dbReference type="AlphaFoldDB" id="A0AAF0DGR5"/>
<sequence length="100" mass="11687">MNTWMNNVMPFQLQRIHDFRSQFSTELTPEQNKHLDKIANKLEHMDLHGFDELKSEGDALFGTEPATKATREAVPFPRVLAGQNYNHVMTQIRAMVLWFQ</sequence>
<accession>A0AAF0DGR5</accession>
<organism evidence="1 2">
    <name type="scientific">Emydomyces testavorans</name>
    <dbReference type="NCBI Taxonomy" id="2070801"/>
    <lineage>
        <taxon>Eukaryota</taxon>
        <taxon>Fungi</taxon>
        <taxon>Dikarya</taxon>
        <taxon>Ascomycota</taxon>
        <taxon>Pezizomycotina</taxon>
        <taxon>Eurotiomycetes</taxon>
        <taxon>Eurotiomycetidae</taxon>
        <taxon>Onygenales</taxon>
        <taxon>Nannizziopsiaceae</taxon>
        <taxon>Emydomyces</taxon>
    </lineage>
</organism>
<dbReference type="EMBL" id="CP120628">
    <property type="protein sequence ID" value="WEW57948.1"/>
    <property type="molecule type" value="Genomic_DNA"/>
</dbReference>